<comment type="caution">
    <text evidence="2">The sequence shown here is derived from an EMBL/GenBank/DDBJ whole genome shotgun (WGS) entry which is preliminary data.</text>
</comment>
<sequence length="942" mass="108590">MKIPLATYRIQFHAGFNFRAAQAIVPYLAELGISDLYASPIFTARTGSTHGYDVVNPGQINPELGGESEFAALSAELTQAGIGWIQDIVPNHMAFDSQNDMLVDVLENGPDSPFHNFFDIDWNHFYGGIKGRLLAPFLGRFYGDCLENGELQLRYDQEGLSVNYYNWRFPLRIETYSNVLMYDLARLREQLGRNHPSFVKLLGALYMLKYVPAGEESRERYDQISFVKQMLWELWNDSPEVQQFIEENIQILNGEPGKPESYNLLDALLCDQFFRLSYWKVGNEELNYRRFFTVNELISLKVEDQAVFDTIHAYVFVLIREGKINGLRIDHIDGLYDPTEYIKRIRQQMPDLYLVVEKILESNEDLPLNWSIQGTTGYDFMNKVNGLFCQQEHKAEFTNLYSQFIGSSTSCETLIDQNKRLIIGKHMTGDIDNLAHLLNDLSDRYRYASDFTMYGLKRALVEILALFPVYRTYISREGSRKADQEMLTRVIANAKENNSSFTNELYFIEKFMTLEFDEHLSAEDRDQWLHFIMRLQQYTGPLMAKGIEDTVMYVYNRLLSLNEVGSAPCEFGVSVEEFHAYNQSRAQQWPHAMNATATHDTKRGEDARARLNVLSELPQEWQQQIRHWSELNEPTKVLVNGRAMPDRNAEYFLYQTLLGAFPFDPADYPQFIERVKDYIIKASREAKVYTSWQRSDQEYETAFLQFIDQICKPESIFLEAFQSFQRKVQHYGIFNSLSQTLLKIASPGVPDFYQGAELWDLSLVDPDNRRPVDYEKRWNYLQAIKSSIENDLPSLMAELLQNPDDGRIKLFLIYQVLKARRAQPDLFQRGSYESLTVVGSLKPHVVAFTRMLGNQQAMIIVPRLLTALIPVGELPLGEQVWHETRILQPPVCSTVWQDAISGQVIQGEDTLWLKDILSQFPVALLLSEVPVASKPSATDVAA</sequence>
<dbReference type="SMART" id="SM00642">
    <property type="entry name" value="Aamy"/>
    <property type="match status" value="1"/>
</dbReference>
<reference evidence="2" key="2">
    <citation type="journal article" date="2022" name="Microbiol. Resour. Announc.">
        <title>Metagenome Sequencing to Explore Phylogenomics of Terrestrial Cyanobacteria.</title>
        <authorList>
            <person name="Ward R.D."/>
            <person name="Stajich J.E."/>
            <person name="Johansen J.R."/>
            <person name="Huntemann M."/>
            <person name="Clum A."/>
            <person name="Foster B."/>
            <person name="Foster B."/>
            <person name="Roux S."/>
            <person name="Palaniappan K."/>
            <person name="Varghese N."/>
            <person name="Mukherjee S."/>
            <person name="Reddy T.B.K."/>
            <person name="Daum C."/>
            <person name="Copeland A."/>
            <person name="Chen I.A."/>
            <person name="Ivanova N.N."/>
            <person name="Kyrpides N.C."/>
            <person name="Shapiro N."/>
            <person name="Eloe-Fadrosh E.A."/>
            <person name="Pietrasiak N."/>
        </authorList>
    </citation>
    <scope>NUCLEOTIDE SEQUENCE</scope>
    <source>
        <strain evidence="2">GSE-TBD4-15B</strain>
    </source>
</reference>
<dbReference type="SUPFAM" id="SSF51445">
    <property type="entry name" value="(Trans)glycosidases"/>
    <property type="match status" value="1"/>
</dbReference>
<evidence type="ECO:0000259" key="1">
    <source>
        <dbReference type="SMART" id="SM00642"/>
    </source>
</evidence>
<gene>
    <name evidence="2" type="primary">treY</name>
    <name evidence="2" type="ORF">KME07_11635</name>
</gene>
<evidence type="ECO:0000313" key="2">
    <source>
        <dbReference type="EMBL" id="MBW4466076.1"/>
    </source>
</evidence>
<dbReference type="AlphaFoldDB" id="A0A951PAH3"/>
<dbReference type="CDD" id="cd11336">
    <property type="entry name" value="AmyAc_MTSase"/>
    <property type="match status" value="1"/>
</dbReference>
<dbReference type="NCBIfam" id="TIGR02401">
    <property type="entry name" value="trehalose_TreY"/>
    <property type="match status" value="1"/>
</dbReference>
<dbReference type="EMBL" id="JAHHHV010000065">
    <property type="protein sequence ID" value="MBW4466076.1"/>
    <property type="molecule type" value="Genomic_DNA"/>
</dbReference>
<feature type="domain" description="Glycosyl hydrolase family 13 catalytic" evidence="1">
    <location>
        <begin position="9"/>
        <end position="495"/>
    </location>
</feature>
<dbReference type="GO" id="GO:0005992">
    <property type="term" value="P:trehalose biosynthetic process"/>
    <property type="evidence" value="ECO:0007669"/>
    <property type="project" value="TreeGrafter"/>
</dbReference>
<dbReference type="InterPro" id="IPR006047">
    <property type="entry name" value="GH13_cat_dom"/>
</dbReference>
<proteinExistence type="predicted"/>
<dbReference type="PANTHER" id="PTHR10357">
    <property type="entry name" value="ALPHA-AMYLASE FAMILY MEMBER"/>
    <property type="match status" value="1"/>
</dbReference>
<dbReference type="GO" id="GO:0047470">
    <property type="term" value="F:(1,4)-alpha-D-glucan 1-alpha-D-glucosylmutase activity"/>
    <property type="evidence" value="ECO:0007669"/>
    <property type="project" value="TreeGrafter"/>
</dbReference>
<organism evidence="2 3">
    <name type="scientific">Pegethrix bostrychoides GSE-TBD4-15B</name>
    <dbReference type="NCBI Taxonomy" id="2839662"/>
    <lineage>
        <taxon>Bacteria</taxon>
        <taxon>Bacillati</taxon>
        <taxon>Cyanobacteriota</taxon>
        <taxon>Cyanophyceae</taxon>
        <taxon>Oculatellales</taxon>
        <taxon>Oculatellaceae</taxon>
        <taxon>Pegethrix</taxon>
    </lineage>
</organism>
<accession>A0A951PAH3</accession>
<dbReference type="Proteomes" id="UP000707356">
    <property type="component" value="Unassembled WGS sequence"/>
</dbReference>
<reference evidence="2" key="1">
    <citation type="submission" date="2021-05" db="EMBL/GenBank/DDBJ databases">
        <authorList>
            <person name="Pietrasiak N."/>
            <person name="Ward R."/>
            <person name="Stajich J.E."/>
            <person name="Kurbessoian T."/>
        </authorList>
    </citation>
    <scope>NUCLEOTIDE SEQUENCE</scope>
    <source>
        <strain evidence="2">GSE-TBD4-15B</strain>
    </source>
</reference>
<dbReference type="Pfam" id="PF00128">
    <property type="entry name" value="Alpha-amylase"/>
    <property type="match status" value="1"/>
</dbReference>
<evidence type="ECO:0000313" key="3">
    <source>
        <dbReference type="Proteomes" id="UP000707356"/>
    </source>
</evidence>
<dbReference type="InterPro" id="IPR017853">
    <property type="entry name" value="GH"/>
</dbReference>
<name>A0A951PAH3_9CYAN</name>
<dbReference type="GO" id="GO:0030980">
    <property type="term" value="P:alpha-glucan catabolic process"/>
    <property type="evidence" value="ECO:0007669"/>
    <property type="project" value="TreeGrafter"/>
</dbReference>
<dbReference type="PANTHER" id="PTHR10357:SF216">
    <property type="entry name" value="MALTOOLIGOSYL TREHALOSE SYNTHASE-RELATED"/>
    <property type="match status" value="1"/>
</dbReference>
<dbReference type="Gene3D" id="3.20.20.80">
    <property type="entry name" value="Glycosidases"/>
    <property type="match status" value="4"/>
</dbReference>
<dbReference type="InterPro" id="IPR012767">
    <property type="entry name" value="Trehalose_TreY"/>
</dbReference>
<protein>
    <submittedName>
        <fullName evidence="2">Malto-oligosyltrehalose synthase</fullName>
    </submittedName>
</protein>